<dbReference type="OrthoDB" id="284327at2759"/>
<protein>
    <submittedName>
        <fullName evidence="1">Uncharacterized protein</fullName>
    </submittedName>
</protein>
<keyword evidence="2" id="KW-1185">Reference proteome</keyword>
<sequence>MVYDFQKPKFENVLLSQTRQNIPPQDSMKKLVNYALLQDARLRSRSIANNKASMIVALLFFSPPCLYFIKGLINGCWNALSNRDKLTLGFVQIGRPMRLMYRPEIYLRDQAASLYELEKENIEKSRQGEQDYASSPIVLWI</sequence>
<proteinExistence type="predicted"/>
<reference evidence="1 2" key="1">
    <citation type="submission" date="2011-07" db="EMBL/GenBank/DDBJ databases">
        <authorList>
            <person name="Coyne R."/>
            <person name="Brami D."/>
            <person name="Johnson J."/>
            <person name="Hostetler J."/>
            <person name="Hannick L."/>
            <person name="Clark T."/>
            <person name="Cassidy-Hanley D."/>
            <person name="Inman J."/>
        </authorList>
    </citation>
    <scope>NUCLEOTIDE SEQUENCE [LARGE SCALE GENOMIC DNA]</scope>
    <source>
        <strain evidence="1 2">G5</strain>
    </source>
</reference>
<evidence type="ECO:0000313" key="1">
    <source>
        <dbReference type="EMBL" id="EGR32657.1"/>
    </source>
</evidence>
<organism evidence="1 2">
    <name type="scientific">Ichthyophthirius multifiliis</name>
    <name type="common">White spot disease agent</name>
    <name type="synonym">Ich</name>
    <dbReference type="NCBI Taxonomy" id="5932"/>
    <lineage>
        <taxon>Eukaryota</taxon>
        <taxon>Sar</taxon>
        <taxon>Alveolata</taxon>
        <taxon>Ciliophora</taxon>
        <taxon>Intramacronucleata</taxon>
        <taxon>Oligohymenophorea</taxon>
        <taxon>Hymenostomatida</taxon>
        <taxon>Ophryoglenina</taxon>
        <taxon>Ichthyophthirius</taxon>
    </lineage>
</organism>
<evidence type="ECO:0000313" key="2">
    <source>
        <dbReference type="Proteomes" id="UP000008983"/>
    </source>
</evidence>
<dbReference type="InParanoid" id="G0QQ43"/>
<dbReference type="eggNOG" id="ENOG502T19W">
    <property type="taxonomic scope" value="Eukaryota"/>
</dbReference>
<dbReference type="AlphaFoldDB" id="G0QQ43"/>
<dbReference type="Proteomes" id="UP000008983">
    <property type="component" value="Unassembled WGS sequence"/>
</dbReference>
<name>G0QQ43_ICHMU</name>
<dbReference type="OMA" id="YEMEQEN"/>
<dbReference type="EMBL" id="GL983612">
    <property type="protein sequence ID" value="EGR32657.1"/>
    <property type="molecule type" value="Genomic_DNA"/>
</dbReference>
<accession>G0QQ43</accession>
<dbReference type="RefSeq" id="XP_004036643.1">
    <property type="nucleotide sequence ID" value="XM_004036595.1"/>
</dbReference>
<gene>
    <name evidence="1" type="ORF">IMG5_075220</name>
</gene>
<dbReference type="GeneID" id="14908825"/>
<dbReference type="STRING" id="857967.G0QQ43"/>